<keyword evidence="4" id="KW-1185">Reference proteome</keyword>
<protein>
    <submittedName>
        <fullName evidence="3">Nuclear transport factor 2 family protein</fullName>
    </submittedName>
</protein>
<keyword evidence="1" id="KW-0732">Signal</keyword>
<dbReference type="PROSITE" id="PS51257">
    <property type="entry name" value="PROKAR_LIPOPROTEIN"/>
    <property type="match status" value="1"/>
</dbReference>
<dbReference type="InterPro" id="IPR032710">
    <property type="entry name" value="NTF2-like_dom_sf"/>
</dbReference>
<sequence length="246" mass="26747">MPAPLKPVLLLCALIVAACPAHADDHDAAKLRQLSQAFSDASASGDNAALARMLDDRVVFMNESGDIATKKDIVGTAPAAPTPKPAANAAVLVQSDWNLQLHGDVAVTSFTDNATFHFHEQVRHARFRSTEVWLKEAGTWRMISSQTLAVPDAPPAIQLPEAELDQYAGIYSAGADAMVKISRQGQRMTSSTNGASPTPLDVEVRDVLFTPNQPRIRRIFERDGQGRITGFLARREGHDIRFRRVG</sequence>
<organism evidence="3 4">
    <name type="scientific">Rhodanobacter terrae</name>
    <dbReference type="NCBI Taxonomy" id="418647"/>
    <lineage>
        <taxon>Bacteria</taxon>
        <taxon>Pseudomonadati</taxon>
        <taxon>Pseudomonadota</taxon>
        <taxon>Gammaproteobacteria</taxon>
        <taxon>Lysobacterales</taxon>
        <taxon>Rhodanobacteraceae</taxon>
        <taxon>Rhodanobacter</taxon>
    </lineage>
</organism>
<gene>
    <name evidence="3" type="ORF">ACFPPB_11420</name>
</gene>
<evidence type="ECO:0000313" key="4">
    <source>
        <dbReference type="Proteomes" id="UP001596111"/>
    </source>
</evidence>
<dbReference type="RefSeq" id="WP_377327136.1">
    <property type="nucleotide sequence ID" value="NZ_JBHSNG010000011.1"/>
</dbReference>
<feature type="domain" description="DUF4440" evidence="2">
    <location>
        <begin position="31"/>
        <end position="142"/>
    </location>
</feature>
<dbReference type="Gene3D" id="3.10.450.50">
    <property type="match status" value="1"/>
</dbReference>
<name>A0ABW0SZG6_9GAMM</name>
<dbReference type="InterPro" id="IPR027843">
    <property type="entry name" value="DUF4440"/>
</dbReference>
<feature type="signal peptide" evidence="1">
    <location>
        <begin position="1"/>
        <end position="23"/>
    </location>
</feature>
<evidence type="ECO:0000259" key="2">
    <source>
        <dbReference type="Pfam" id="PF14534"/>
    </source>
</evidence>
<dbReference type="SUPFAM" id="SSF54427">
    <property type="entry name" value="NTF2-like"/>
    <property type="match status" value="1"/>
</dbReference>
<dbReference type="Proteomes" id="UP001596111">
    <property type="component" value="Unassembled WGS sequence"/>
</dbReference>
<evidence type="ECO:0000313" key="3">
    <source>
        <dbReference type="EMBL" id="MFC5581721.1"/>
    </source>
</evidence>
<comment type="caution">
    <text evidence="3">The sequence shown here is derived from an EMBL/GenBank/DDBJ whole genome shotgun (WGS) entry which is preliminary data.</text>
</comment>
<feature type="chain" id="PRO_5046674766" evidence="1">
    <location>
        <begin position="24"/>
        <end position="246"/>
    </location>
</feature>
<evidence type="ECO:0000256" key="1">
    <source>
        <dbReference type="SAM" id="SignalP"/>
    </source>
</evidence>
<proteinExistence type="predicted"/>
<dbReference type="EMBL" id="JBHSNG010000011">
    <property type="protein sequence ID" value="MFC5581721.1"/>
    <property type="molecule type" value="Genomic_DNA"/>
</dbReference>
<accession>A0ABW0SZG6</accession>
<dbReference type="Pfam" id="PF14534">
    <property type="entry name" value="DUF4440"/>
    <property type="match status" value="1"/>
</dbReference>
<reference evidence="4" key="1">
    <citation type="journal article" date="2019" name="Int. J. Syst. Evol. Microbiol.">
        <title>The Global Catalogue of Microorganisms (GCM) 10K type strain sequencing project: providing services to taxonomists for standard genome sequencing and annotation.</title>
        <authorList>
            <consortium name="The Broad Institute Genomics Platform"/>
            <consortium name="The Broad Institute Genome Sequencing Center for Infectious Disease"/>
            <person name="Wu L."/>
            <person name="Ma J."/>
        </authorList>
    </citation>
    <scope>NUCLEOTIDE SEQUENCE [LARGE SCALE GENOMIC DNA]</scope>
    <source>
        <strain evidence="4">CGMCC 1.13587</strain>
    </source>
</reference>